<name>A0ABV8FSV3_9ACTN</name>
<feature type="compositionally biased region" description="Polar residues" evidence="1">
    <location>
        <begin position="1"/>
        <end position="22"/>
    </location>
</feature>
<evidence type="ECO:0000313" key="2">
    <source>
        <dbReference type="EMBL" id="MFC3998158.1"/>
    </source>
</evidence>
<evidence type="ECO:0000256" key="1">
    <source>
        <dbReference type="SAM" id="MobiDB-lite"/>
    </source>
</evidence>
<feature type="region of interest" description="Disordered" evidence="1">
    <location>
        <begin position="1"/>
        <end position="48"/>
    </location>
</feature>
<reference evidence="3" key="1">
    <citation type="journal article" date="2019" name="Int. J. Syst. Evol. Microbiol.">
        <title>The Global Catalogue of Microorganisms (GCM) 10K type strain sequencing project: providing services to taxonomists for standard genome sequencing and annotation.</title>
        <authorList>
            <consortium name="The Broad Institute Genomics Platform"/>
            <consortium name="The Broad Institute Genome Sequencing Center for Infectious Disease"/>
            <person name="Wu L."/>
            <person name="Ma J."/>
        </authorList>
    </citation>
    <scope>NUCLEOTIDE SEQUENCE [LARGE SCALE GENOMIC DNA]</scope>
    <source>
        <strain evidence="3">TBRC 1826</strain>
    </source>
</reference>
<accession>A0ABV8FSV3</accession>
<keyword evidence="2" id="KW-0238">DNA-binding</keyword>
<proteinExistence type="predicted"/>
<evidence type="ECO:0000313" key="3">
    <source>
        <dbReference type="Proteomes" id="UP001595847"/>
    </source>
</evidence>
<gene>
    <name evidence="2" type="ORF">ACFOVU_19690</name>
</gene>
<keyword evidence="3" id="KW-1185">Reference proteome</keyword>
<organism evidence="2 3">
    <name type="scientific">Nocardiopsis sediminis</name>
    <dbReference type="NCBI Taxonomy" id="1778267"/>
    <lineage>
        <taxon>Bacteria</taxon>
        <taxon>Bacillati</taxon>
        <taxon>Actinomycetota</taxon>
        <taxon>Actinomycetes</taxon>
        <taxon>Streptosporangiales</taxon>
        <taxon>Nocardiopsidaceae</taxon>
        <taxon>Nocardiopsis</taxon>
    </lineage>
</organism>
<dbReference type="Proteomes" id="UP001595847">
    <property type="component" value="Unassembled WGS sequence"/>
</dbReference>
<dbReference type="RefSeq" id="WP_378535738.1">
    <property type="nucleotide sequence ID" value="NZ_JBHSBH010000012.1"/>
</dbReference>
<comment type="caution">
    <text evidence="2">The sequence shown here is derived from an EMBL/GenBank/DDBJ whole genome shotgun (WGS) entry which is preliminary data.</text>
</comment>
<sequence>MPENPQNERNASQNEQNASQDDPQTDPRNDSQSDPFTRPDPQDARRLRSYEALMRITERHATGDHRTRWDERRMPMEPFDAVRRIADLAAGSALPEDDEPPVDRSDLTAALTLVPWARGEFDQMEAGLLHMAKGRGMTWHEIAFGLGLGTAQAARQRHERLTRRAAPEDA</sequence>
<dbReference type="EMBL" id="JBHSBH010000012">
    <property type="protein sequence ID" value="MFC3998158.1"/>
    <property type="molecule type" value="Genomic_DNA"/>
</dbReference>
<dbReference type="GO" id="GO:0003677">
    <property type="term" value="F:DNA binding"/>
    <property type="evidence" value="ECO:0007669"/>
    <property type="project" value="UniProtKB-KW"/>
</dbReference>
<protein>
    <submittedName>
        <fullName evidence="2">DNA-binding protein</fullName>
    </submittedName>
</protein>